<dbReference type="GO" id="GO:0016887">
    <property type="term" value="F:ATP hydrolysis activity"/>
    <property type="evidence" value="ECO:0007669"/>
    <property type="project" value="InterPro"/>
</dbReference>
<reference evidence="4 5" key="1">
    <citation type="journal article" date="2018" name="Syst. Appl. Microbiol.">
        <title>Ereboglobus luteus gen. nov. sp. nov. from cockroach guts, and new insights into the oxygen relationship of the genera Opitutus and Didymococcus (Verrucomicrobia: Opitutaceae).</title>
        <authorList>
            <person name="Tegtmeier D."/>
            <person name="Belitz A."/>
            <person name="Radek R."/>
            <person name="Heimerl T."/>
            <person name="Brune A."/>
        </authorList>
    </citation>
    <scope>NUCLEOTIDE SEQUENCE [LARGE SCALE GENOMIC DNA]</scope>
    <source>
        <strain evidence="4 5">Ho45</strain>
    </source>
</reference>
<dbReference type="Gene3D" id="3.30.450.90">
    <property type="match status" value="1"/>
</dbReference>
<organism evidence="4 5">
    <name type="scientific">Ereboglobus luteus</name>
    <dbReference type="NCBI Taxonomy" id="1796921"/>
    <lineage>
        <taxon>Bacteria</taxon>
        <taxon>Pseudomonadati</taxon>
        <taxon>Verrucomicrobiota</taxon>
        <taxon>Opitutia</taxon>
        <taxon>Opitutales</taxon>
        <taxon>Opitutaceae</taxon>
        <taxon>Ereboglobus</taxon>
    </lineage>
</organism>
<dbReference type="InterPro" id="IPR027417">
    <property type="entry name" value="P-loop_NTPase"/>
</dbReference>
<accession>A0A2U8E0Y5</accession>
<sequence>MDTLEQVVVYATGRKASDVHLALDENIYLRLDGDIVSCPGLTTGAPFFEDVYKRLSPAQHKAFKEQALAADFAVNCAGWDMRCHLYWANTKPILAIRFMRGKIPSMEDVMLPKAFQDLIRQGRPTGLILVTGYTGSGKSTTLAACLDWINHNAALNIVTLEHPVEYRYKAAQSIIRQREVGRDVPSFGHGMVDAMREDPDVILIGELRDPETVKAAVSAAETGHLVFGTLHTRTAGSTISRILDVLPSDERDQVRTMVASSLLAVIGQRLITRVGGGRVAAFELLLNCPAVAGAIRENKPGQIANEIAVKKDMGMIDFDTCLVDYVRKKLITPETAMESSDRPDEIRKRLGISTKVNPLSSGMGGIPSPSMPGGTKHTIPSALMHR</sequence>
<gene>
    <name evidence="4" type="ORF">CKA38_03740</name>
</gene>
<feature type="region of interest" description="Disordered" evidence="2">
    <location>
        <begin position="358"/>
        <end position="386"/>
    </location>
</feature>
<dbReference type="Gene3D" id="3.40.50.300">
    <property type="entry name" value="P-loop containing nucleotide triphosphate hydrolases"/>
    <property type="match status" value="1"/>
</dbReference>
<dbReference type="KEGG" id="elut:CKA38_03740"/>
<dbReference type="InterPro" id="IPR001482">
    <property type="entry name" value="T2SS/T4SS_dom"/>
</dbReference>
<dbReference type="Pfam" id="PF00437">
    <property type="entry name" value="T2SSE"/>
    <property type="match status" value="1"/>
</dbReference>
<comment type="similarity">
    <text evidence="1">Belongs to the GSP E family.</text>
</comment>
<dbReference type="PANTHER" id="PTHR30486">
    <property type="entry name" value="TWITCHING MOTILITY PROTEIN PILT"/>
    <property type="match status" value="1"/>
</dbReference>
<proteinExistence type="inferred from homology"/>
<dbReference type="SUPFAM" id="SSF52540">
    <property type="entry name" value="P-loop containing nucleoside triphosphate hydrolases"/>
    <property type="match status" value="1"/>
</dbReference>
<dbReference type="InterPro" id="IPR006321">
    <property type="entry name" value="PilT/PilU"/>
</dbReference>
<evidence type="ECO:0000256" key="1">
    <source>
        <dbReference type="ARBA" id="ARBA00006611"/>
    </source>
</evidence>
<feature type="domain" description="Bacterial type II secretion system protein E" evidence="3">
    <location>
        <begin position="195"/>
        <end position="209"/>
    </location>
</feature>
<evidence type="ECO:0000313" key="5">
    <source>
        <dbReference type="Proteomes" id="UP000244896"/>
    </source>
</evidence>
<dbReference type="RefSeq" id="WP_108824289.1">
    <property type="nucleotide sequence ID" value="NZ_CP023004.1"/>
</dbReference>
<dbReference type="GO" id="GO:0005524">
    <property type="term" value="F:ATP binding"/>
    <property type="evidence" value="ECO:0007669"/>
    <property type="project" value="InterPro"/>
</dbReference>
<dbReference type="InterPro" id="IPR050921">
    <property type="entry name" value="T4SS_GSP_E_ATPase"/>
</dbReference>
<dbReference type="CDD" id="cd01131">
    <property type="entry name" value="PilT"/>
    <property type="match status" value="1"/>
</dbReference>
<protein>
    <submittedName>
        <fullName evidence="4">Twitching motility protein</fullName>
    </submittedName>
</protein>
<dbReference type="PROSITE" id="PS00662">
    <property type="entry name" value="T2SP_E"/>
    <property type="match status" value="1"/>
</dbReference>
<dbReference type="EMBL" id="CP023004">
    <property type="protein sequence ID" value="AWI08481.1"/>
    <property type="molecule type" value="Genomic_DNA"/>
</dbReference>
<dbReference type="OrthoDB" id="9805147at2"/>
<feature type="compositionally biased region" description="Low complexity" evidence="2">
    <location>
        <begin position="358"/>
        <end position="374"/>
    </location>
</feature>
<dbReference type="NCBIfam" id="TIGR01420">
    <property type="entry name" value="pilT_fam"/>
    <property type="match status" value="1"/>
</dbReference>
<evidence type="ECO:0000313" key="4">
    <source>
        <dbReference type="EMBL" id="AWI08481.1"/>
    </source>
</evidence>
<evidence type="ECO:0000256" key="2">
    <source>
        <dbReference type="SAM" id="MobiDB-lite"/>
    </source>
</evidence>
<name>A0A2U8E0Y5_9BACT</name>
<evidence type="ECO:0000259" key="3">
    <source>
        <dbReference type="PROSITE" id="PS00662"/>
    </source>
</evidence>
<dbReference type="AlphaFoldDB" id="A0A2U8E0Y5"/>
<dbReference type="Proteomes" id="UP000244896">
    <property type="component" value="Chromosome"/>
</dbReference>
<keyword evidence="5" id="KW-1185">Reference proteome</keyword>